<evidence type="ECO:0000313" key="2">
    <source>
        <dbReference type="Proteomes" id="UP000554482"/>
    </source>
</evidence>
<gene>
    <name evidence="1" type="ORF">FRX31_029822</name>
</gene>
<dbReference type="EMBL" id="JABWDY010037207">
    <property type="protein sequence ID" value="KAF5180591.1"/>
    <property type="molecule type" value="Genomic_DNA"/>
</dbReference>
<organism evidence="1 2">
    <name type="scientific">Thalictrum thalictroides</name>
    <name type="common">Rue-anemone</name>
    <name type="synonym">Anemone thalictroides</name>
    <dbReference type="NCBI Taxonomy" id="46969"/>
    <lineage>
        <taxon>Eukaryota</taxon>
        <taxon>Viridiplantae</taxon>
        <taxon>Streptophyta</taxon>
        <taxon>Embryophyta</taxon>
        <taxon>Tracheophyta</taxon>
        <taxon>Spermatophyta</taxon>
        <taxon>Magnoliopsida</taxon>
        <taxon>Ranunculales</taxon>
        <taxon>Ranunculaceae</taxon>
        <taxon>Thalictroideae</taxon>
        <taxon>Thalictrum</taxon>
    </lineage>
</organism>
<protein>
    <submittedName>
        <fullName evidence="1">Uncharacterized protein</fullName>
    </submittedName>
</protein>
<accession>A0A7J6V7M2</accession>
<comment type="caution">
    <text evidence="1">The sequence shown here is derived from an EMBL/GenBank/DDBJ whole genome shotgun (WGS) entry which is preliminary data.</text>
</comment>
<feature type="non-terminal residue" evidence="1">
    <location>
        <position position="1"/>
    </location>
</feature>
<reference evidence="1 2" key="1">
    <citation type="submission" date="2020-06" db="EMBL/GenBank/DDBJ databases">
        <title>Transcriptomic and genomic resources for Thalictrum thalictroides and T. hernandezii: Facilitating candidate gene discovery in an emerging model plant lineage.</title>
        <authorList>
            <person name="Arias T."/>
            <person name="Riano-Pachon D.M."/>
            <person name="Di Stilio V.S."/>
        </authorList>
    </citation>
    <scope>NUCLEOTIDE SEQUENCE [LARGE SCALE GENOMIC DNA]</scope>
    <source>
        <strain evidence="2">cv. WT478/WT964</strain>
        <tissue evidence="1">Leaves</tissue>
    </source>
</reference>
<proteinExistence type="predicted"/>
<dbReference type="Proteomes" id="UP000554482">
    <property type="component" value="Unassembled WGS sequence"/>
</dbReference>
<name>A0A7J6V7M2_THATH</name>
<evidence type="ECO:0000313" key="1">
    <source>
        <dbReference type="EMBL" id="KAF5180591.1"/>
    </source>
</evidence>
<sequence>NLDIGRRGIEDQYGNDAFIALSMSNAMEDPGSCLTYGGIRKVKVNQAGPLRQAGPG</sequence>
<dbReference type="AlphaFoldDB" id="A0A7J6V7M2"/>
<keyword evidence="2" id="KW-1185">Reference proteome</keyword>